<evidence type="ECO:0008006" key="3">
    <source>
        <dbReference type="Google" id="ProtNLM"/>
    </source>
</evidence>
<proteinExistence type="predicted"/>
<name>A0A1W1YPT7_9FIRM</name>
<dbReference type="EMBL" id="FWXW01000001">
    <property type="protein sequence ID" value="SMC38187.1"/>
    <property type="molecule type" value="Genomic_DNA"/>
</dbReference>
<evidence type="ECO:0000313" key="1">
    <source>
        <dbReference type="EMBL" id="SMC38187.1"/>
    </source>
</evidence>
<dbReference type="Proteomes" id="UP000192790">
    <property type="component" value="Unassembled WGS sequence"/>
</dbReference>
<dbReference type="Gene3D" id="1.10.10.60">
    <property type="entry name" value="Homeodomain-like"/>
    <property type="match status" value="1"/>
</dbReference>
<dbReference type="RefSeq" id="WP_084233230.1">
    <property type="nucleotide sequence ID" value="NZ_FWXW01000001.1"/>
</dbReference>
<dbReference type="AlphaFoldDB" id="A0A1W1YPT7"/>
<evidence type="ECO:0000313" key="2">
    <source>
        <dbReference type="Proteomes" id="UP000192790"/>
    </source>
</evidence>
<reference evidence="1 2" key="1">
    <citation type="submission" date="2017-04" db="EMBL/GenBank/DDBJ databases">
        <authorList>
            <person name="Afonso C.L."/>
            <person name="Miller P.J."/>
            <person name="Scott M.A."/>
            <person name="Spackman E."/>
            <person name="Goraichik I."/>
            <person name="Dimitrov K.M."/>
            <person name="Suarez D.L."/>
            <person name="Swayne D.E."/>
        </authorList>
    </citation>
    <scope>NUCLEOTIDE SEQUENCE [LARGE SCALE GENOMIC DNA]</scope>
    <source>
        <strain evidence="1 2">DSM 12816</strain>
    </source>
</reference>
<protein>
    <recommendedName>
        <fullName evidence="3">Homeodomain-like domain-containing protein</fullName>
    </recommendedName>
</protein>
<sequence>MLMTDDEIRTSIRQAKYPKLQRKILADLNVCDVSEIDRIVGAIKNPEKPKAKTVPNLLDKSRAMILYEQGLSDYAMAEELKVSRSSVLHWRNRNGLIPNCKKGGKTP</sequence>
<dbReference type="STRING" id="1122930.SAMN02745168_0603"/>
<keyword evidence="2" id="KW-1185">Reference proteome</keyword>
<organism evidence="1 2">
    <name type="scientific">Papillibacter cinnamivorans DSM 12816</name>
    <dbReference type="NCBI Taxonomy" id="1122930"/>
    <lineage>
        <taxon>Bacteria</taxon>
        <taxon>Bacillati</taxon>
        <taxon>Bacillota</taxon>
        <taxon>Clostridia</taxon>
        <taxon>Eubacteriales</taxon>
        <taxon>Oscillospiraceae</taxon>
        <taxon>Papillibacter</taxon>
    </lineage>
</organism>
<gene>
    <name evidence="1" type="ORF">SAMN02745168_0603</name>
</gene>
<dbReference type="OrthoDB" id="1454365at1239"/>
<accession>A0A1W1YPT7</accession>